<feature type="region of interest" description="Disordered" evidence="1">
    <location>
        <begin position="1"/>
        <end position="56"/>
    </location>
</feature>
<gene>
    <name evidence="2" type="ORF">DB88DRAFT_508610</name>
</gene>
<dbReference type="Proteomes" id="UP001182556">
    <property type="component" value="Unassembled WGS sequence"/>
</dbReference>
<organism evidence="2 3">
    <name type="scientific">Papiliotrema laurentii</name>
    <name type="common">Cryptococcus laurentii</name>
    <dbReference type="NCBI Taxonomy" id="5418"/>
    <lineage>
        <taxon>Eukaryota</taxon>
        <taxon>Fungi</taxon>
        <taxon>Dikarya</taxon>
        <taxon>Basidiomycota</taxon>
        <taxon>Agaricomycotina</taxon>
        <taxon>Tremellomycetes</taxon>
        <taxon>Tremellales</taxon>
        <taxon>Rhynchogastremaceae</taxon>
        <taxon>Papiliotrema</taxon>
    </lineage>
</organism>
<accession>A0AAD9L8P6</accession>
<comment type="caution">
    <text evidence="2">The sequence shown here is derived from an EMBL/GenBank/DDBJ whole genome shotgun (WGS) entry which is preliminary data.</text>
</comment>
<feature type="compositionally biased region" description="Low complexity" evidence="1">
    <location>
        <begin position="91"/>
        <end position="103"/>
    </location>
</feature>
<feature type="compositionally biased region" description="Polar residues" evidence="1">
    <location>
        <begin position="1"/>
        <end position="17"/>
    </location>
</feature>
<feature type="compositionally biased region" description="Low complexity" evidence="1">
    <location>
        <begin position="21"/>
        <end position="43"/>
    </location>
</feature>
<feature type="region of interest" description="Disordered" evidence="1">
    <location>
        <begin position="303"/>
        <end position="360"/>
    </location>
</feature>
<dbReference type="AlphaFoldDB" id="A0AAD9L8P6"/>
<dbReference type="EMBL" id="JAODAN010000002">
    <property type="protein sequence ID" value="KAK1926514.1"/>
    <property type="molecule type" value="Genomic_DNA"/>
</dbReference>
<evidence type="ECO:0000313" key="2">
    <source>
        <dbReference type="EMBL" id="KAK1926514.1"/>
    </source>
</evidence>
<sequence>MSYLSRSSGSASPNFTRRLSPDSTSSRSSRSSSSSSPNSDSGSHTQGPSTFGPAPKRSEYAAYAALLRDGRSRRSQHGLAHRLWQLSTPRSSVQPASSVAPSSIDDSDVNSPASSVVHDEVAALSSKVDVRWPLDPSALPATESLEEMIQTIASRCIRSAPLVLPPRPSQDDDADLDVDDHEDLPIPLDLVQRTTEFVNRVLVGLAVMRPSETRTKRKRLDPIGWEGVLGAAALAQGDEDVVRNAHARLRQLYPESLDLARENQSEDRYNHRLEALSRLRAERPPVSLDELYTPVLPLLPKARRMHQSPAEVERRAAKRKARLDKRQAKEAAKLEAKRLKLEERAARKAKNRGPARPADR</sequence>
<evidence type="ECO:0000313" key="3">
    <source>
        <dbReference type="Proteomes" id="UP001182556"/>
    </source>
</evidence>
<proteinExistence type="predicted"/>
<protein>
    <submittedName>
        <fullName evidence="2">Uncharacterized protein</fullName>
    </submittedName>
</protein>
<keyword evidence="3" id="KW-1185">Reference proteome</keyword>
<reference evidence="2" key="1">
    <citation type="submission" date="2023-02" db="EMBL/GenBank/DDBJ databases">
        <title>Identification and recombinant expression of a fungal hydrolase from Papiliotrema laurentii that hydrolyzes apple cutin and clears colloidal polyester polyurethane.</title>
        <authorList>
            <consortium name="DOE Joint Genome Institute"/>
            <person name="Roman V.A."/>
            <person name="Bojanowski C."/>
            <person name="Crable B.R."/>
            <person name="Wagner D.N."/>
            <person name="Hung C.S."/>
            <person name="Nadeau L.J."/>
            <person name="Schratz L."/>
            <person name="Haridas S."/>
            <person name="Pangilinan J."/>
            <person name="Lipzen A."/>
            <person name="Na H."/>
            <person name="Yan M."/>
            <person name="Ng V."/>
            <person name="Grigoriev I.V."/>
            <person name="Spatafora J.W."/>
            <person name="Barlow D."/>
            <person name="Biffinger J."/>
            <person name="Kelley-Loughnane N."/>
            <person name="Varaljay V.A."/>
            <person name="Crookes-Goodson W.J."/>
        </authorList>
    </citation>
    <scope>NUCLEOTIDE SEQUENCE</scope>
    <source>
        <strain evidence="2">5307AH</strain>
    </source>
</reference>
<name>A0AAD9L8P6_PAPLA</name>
<feature type="region of interest" description="Disordered" evidence="1">
    <location>
        <begin position="86"/>
        <end position="112"/>
    </location>
</feature>
<feature type="compositionally biased region" description="Basic and acidic residues" evidence="1">
    <location>
        <begin position="324"/>
        <end position="346"/>
    </location>
</feature>
<evidence type="ECO:0000256" key="1">
    <source>
        <dbReference type="SAM" id="MobiDB-lite"/>
    </source>
</evidence>